<dbReference type="Pfam" id="PF18436">
    <property type="entry name" value="HECW1_helix"/>
    <property type="match status" value="1"/>
</dbReference>
<name>A0A556TJP0_BAGYA</name>
<dbReference type="InterPro" id="IPR000569">
    <property type="entry name" value="HECT_dom"/>
</dbReference>
<feature type="compositionally biased region" description="Basic and acidic residues" evidence="7">
    <location>
        <begin position="310"/>
        <end position="319"/>
    </location>
</feature>
<dbReference type="Gene3D" id="2.20.70.10">
    <property type="match status" value="1"/>
</dbReference>
<evidence type="ECO:0000256" key="5">
    <source>
        <dbReference type="ARBA" id="ARBA00022786"/>
    </source>
</evidence>
<accession>A0A556TJP0</accession>
<evidence type="ECO:0000256" key="2">
    <source>
        <dbReference type="ARBA" id="ARBA00004906"/>
    </source>
</evidence>
<dbReference type="EMBL" id="VCAZ01000003">
    <property type="protein sequence ID" value="TSK16061.1"/>
    <property type="molecule type" value="Genomic_DNA"/>
</dbReference>
<dbReference type="GO" id="GO:0048814">
    <property type="term" value="P:regulation of dendrite morphogenesis"/>
    <property type="evidence" value="ECO:0007669"/>
    <property type="project" value="TreeGrafter"/>
</dbReference>
<keyword evidence="11" id="KW-1185">Reference proteome</keyword>
<feature type="compositionally biased region" description="Polar residues" evidence="7">
    <location>
        <begin position="749"/>
        <end position="766"/>
    </location>
</feature>
<dbReference type="Pfam" id="PF00632">
    <property type="entry name" value="HECT"/>
    <property type="match status" value="1"/>
</dbReference>
<dbReference type="EC" id="2.3.2.26" evidence="3"/>
<feature type="domain" description="WW" evidence="8">
    <location>
        <begin position="675"/>
        <end position="708"/>
    </location>
</feature>
<dbReference type="GO" id="GO:0061630">
    <property type="term" value="F:ubiquitin protein ligase activity"/>
    <property type="evidence" value="ECO:0007669"/>
    <property type="project" value="UniProtKB-EC"/>
</dbReference>
<feature type="compositionally biased region" description="Basic and acidic residues" evidence="7">
    <location>
        <begin position="625"/>
        <end position="640"/>
    </location>
</feature>
<protein>
    <recommendedName>
        <fullName evidence="3">HECT-type E3 ubiquitin transferase</fullName>
        <ecNumber evidence="3">2.3.2.26</ecNumber>
    </recommendedName>
</protein>
<dbReference type="SUPFAM" id="SSF56204">
    <property type="entry name" value="Hect, E3 ligase catalytic domain"/>
    <property type="match status" value="1"/>
</dbReference>
<keyword evidence="5 6" id="KW-0833">Ubl conjugation pathway</keyword>
<dbReference type="SMART" id="SM00456">
    <property type="entry name" value="WW"/>
    <property type="match status" value="1"/>
</dbReference>
<dbReference type="SUPFAM" id="SSF51045">
    <property type="entry name" value="WW domain"/>
    <property type="match status" value="1"/>
</dbReference>
<comment type="pathway">
    <text evidence="2">Protein modification; protein ubiquitination.</text>
</comment>
<comment type="caution">
    <text evidence="6">Lacks conserved residue(s) required for the propagation of feature annotation.</text>
</comment>
<dbReference type="GO" id="GO:0006511">
    <property type="term" value="P:ubiquitin-dependent protein catabolic process"/>
    <property type="evidence" value="ECO:0007669"/>
    <property type="project" value="TreeGrafter"/>
</dbReference>
<feature type="region of interest" description="Disordered" evidence="7">
    <location>
        <begin position="186"/>
        <end position="227"/>
    </location>
</feature>
<dbReference type="InterPro" id="IPR001202">
    <property type="entry name" value="WW_dom"/>
</dbReference>
<feature type="domain" description="HECT" evidence="9">
    <location>
        <begin position="1059"/>
        <end position="1160"/>
    </location>
</feature>
<reference evidence="10 11" key="1">
    <citation type="journal article" date="2019" name="Genome Biol. Evol.">
        <title>Whole-Genome Sequencing of the Giant Devil Catfish, Bagarius yarrelli.</title>
        <authorList>
            <person name="Jiang W."/>
            <person name="Lv Y."/>
            <person name="Cheng L."/>
            <person name="Yang K."/>
            <person name="Chao B."/>
            <person name="Wang X."/>
            <person name="Li Y."/>
            <person name="Pan X."/>
            <person name="You X."/>
            <person name="Zhang Y."/>
            <person name="Yang J."/>
            <person name="Li J."/>
            <person name="Zhang X."/>
            <person name="Liu S."/>
            <person name="Sun C."/>
            <person name="Yang J."/>
            <person name="Shi Q."/>
        </authorList>
    </citation>
    <scope>NUCLEOTIDE SEQUENCE [LARGE SCALE GENOMIC DNA]</scope>
    <source>
        <strain evidence="10">JWS20170419001</strain>
        <tissue evidence="10">Muscle</tissue>
    </source>
</reference>
<dbReference type="UniPathway" id="UPA00143"/>
<evidence type="ECO:0000313" key="11">
    <source>
        <dbReference type="Proteomes" id="UP000319801"/>
    </source>
</evidence>
<dbReference type="PROSITE" id="PS50020">
    <property type="entry name" value="WW_DOMAIN_2"/>
    <property type="match status" value="1"/>
</dbReference>
<dbReference type="PANTHER" id="PTHR11254:SF79">
    <property type="entry name" value="E3 UBIQUITIN-PROTEIN LIGASE HECW1"/>
    <property type="match status" value="1"/>
</dbReference>
<feature type="compositionally biased region" description="Basic and acidic residues" evidence="7">
    <location>
        <begin position="218"/>
        <end position="227"/>
    </location>
</feature>
<evidence type="ECO:0000259" key="9">
    <source>
        <dbReference type="PROSITE" id="PS50237"/>
    </source>
</evidence>
<comment type="catalytic activity">
    <reaction evidence="1">
        <text>S-ubiquitinyl-[E2 ubiquitin-conjugating enzyme]-L-cysteine + [acceptor protein]-L-lysine = [E2 ubiquitin-conjugating enzyme]-L-cysteine + N(6)-ubiquitinyl-[acceptor protein]-L-lysine.</text>
        <dbReference type="EC" id="2.3.2.26"/>
    </reaction>
</comment>
<dbReference type="Pfam" id="PF00397">
    <property type="entry name" value="WW"/>
    <property type="match status" value="1"/>
</dbReference>
<dbReference type="InterPro" id="IPR050409">
    <property type="entry name" value="E3_ubiq-protein_ligase"/>
</dbReference>
<evidence type="ECO:0000256" key="6">
    <source>
        <dbReference type="PROSITE-ProRule" id="PRU00104"/>
    </source>
</evidence>
<dbReference type="PANTHER" id="PTHR11254">
    <property type="entry name" value="HECT DOMAIN UBIQUITIN-PROTEIN LIGASE"/>
    <property type="match status" value="1"/>
</dbReference>
<sequence length="1180" mass="133077">MHSIYPLAPVLSLKQAEFKLMSPSQTKGRRRRRKRSESSITWMPDWVKVLKPVMTQDVTQSLGNRRLISFTLSDGDPPWKAQHLPCASPSRSGGERSGIICNTINPVWKREKFHFVSLPTDVLEIEVKDKFAKNDEEVSINAEADTPDQQEAEDLTIDPPAAADLGTKDEDLNELNVNISLDVEAENPLPLSSSTKPSSPDHIVPTTEETEEAENLEEASKDEENRPLEDLACTVQLTEHPEQSLEETTEELLEVHNHREAEGTVDIVESHKDEDETGTRYAEVDEEAIRERTEIENTTELEGATGSEQTEVREERGSDSTEPCSPRTVCMMKRKAMKRRPCSLPVSELETVIASSCTEPETPRSHYIRIHHLLHSLPSAQHGSRSQDDGETIGSPEDVSLKPAEYEKEVADDNEEGSSETWSPSVVPECLGPCCRRILPPSLSIERLSELNQLLEGENRSRLESLDAESGGGGHRVHRESECELCDTSCYSTSCYSTSCYSTSCYSNSGHDGRNRICSHTRLSSVDSTRLSESTVFSSQEEEEENSAFESVTDSGQSPETRELGDITTQWLEEQNESSHSQSPVAGPSVESAGPSHHPISQLSAMRATSHHYPSVDESLPPKGAADRASRAEKEATEGEKPEMLALVGQLAGRTRAWSRLIRAGESGKQVEAMMRLEKDWEARIDNHGRVFYVDHVNRTTTWQRPSNGAKCPGIHRSNSIQHMEQLNRRYQNIQRTMATEDEFGGQRLESSSSTESENDAPSQPADSRRAGPIIPMSNQKITLLLQSPAVKFVTHPEFFTVLHANYGAYRMFTNSTCLKHMILKIRRDACNFERYQHNRDLVTFLNKFADTQLELPRGWEIKVDPQGKVSDVSRSRGASLLARPNNSLVATIRSQYQNDSVPLAYNEKIVAFLRQPNILELLQERQPSLARNHTLREKLHYIRTEGLQGVEKLSCDADLVMLLSLFEEEIMSFIPAHPFHPGLNFSPRCSPAPSPQNSPGLQRARAPAPYRRDFEAKLRNFYRKLEAKGYGQGPGKIKLIIRREHLLEGTFNHVMAYSRKELQRNKLYITFVGEEGLDYSGPSREFFFLLSQELFNPYYGLFEYSANDTYTVQISPMSAFVEKHLEWFRFSGRILGLALIHQYLLDAFFTRPFYKALLRLLVFLSVHNKHICITCLMIG</sequence>
<feature type="compositionally biased region" description="Acidic residues" evidence="7">
    <location>
        <begin position="208"/>
        <end position="217"/>
    </location>
</feature>
<dbReference type="InterPro" id="IPR040524">
    <property type="entry name" value="HECW1_helix"/>
</dbReference>
<evidence type="ECO:0000259" key="8">
    <source>
        <dbReference type="PROSITE" id="PS50020"/>
    </source>
</evidence>
<gene>
    <name evidence="10" type="ORF">Baya_0932</name>
</gene>
<feature type="compositionally biased region" description="Acidic residues" evidence="7">
    <location>
        <begin position="145"/>
        <end position="156"/>
    </location>
</feature>
<keyword evidence="4" id="KW-0808">Transferase</keyword>
<feature type="region of interest" description="Disordered" evidence="7">
    <location>
        <begin position="529"/>
        <end position="640"/>
    </location>
</feature>
<organism evidence="10 11">
    <name type="scientific">Bagarius yarrelli</name>
    <name type="common">Goonch</name>
    <name type="synonym">Bagrus yarrelli</name>
    <dbReference type="NCBI Taxonomy" id="175774"/>
    <lineage>
        <taxon>Eukaryota</taxon>
        <taxon>Metazoa</taxon>
        <taxon>Chordata</taxon>
        <taxon>Craniata</taxon>
        <taxon>Vertebrata</taxon>
        <taxon>Euteleostomi</taxon>
        <taxon>Actinopterygii</taxon>
        <taxon>Neopterygii</taxon>
        <taxon>Teleostei</taxon>
        <taxon>Ostariophysi</taxon>
        <taxon>Siluriformes</taxon>
        <taxon>Sisoridae</taxon>
        <taxon>Sisorinae</taxon>
        <taxon>Bagarius</taxon>
    </lineage>
</organism>
<feature type="region of interest" description="Disordered" evidence="7">
    <location>
        <begin position="988"/>
        <end position="1007"/>
    </location>
</feature>
<feature type="compositionally biased region" description="Low complexity" evidence="7">
    <location>
        <begin position="188"/>
        <end position="200"/>
    </location>
</feature>
<evidence type="ECO:0000256" key="4">
    <source>
        <dbReference type="ARBA" id="ARBA00022679"/>
    </source>
</evidence>
<feature type="region of interest" description="Disordered" evidence="7">
    <location>
        <begin position="379"/>
        <end position="425"/>
    </location>
</feature>
<evidence type="ECO:0000256" key="3">
    <source>
        <dbReference type="ARBA" id="ARBA00012485"/>
    </source>
</evidence>
<dbReference type="PROSITE" id="PS50237">
    <property type="entry name" value="HECT"/>
    <property type="match status" value="1"/>
</dbReference>
<dbReference type="GO" id="GO:0016567">
    <property type="term" value="P:protein ubiquitination"/>
    <property type="evidence" value="ECO:0007669"/>
    <property type="project" value="UniProtKB-UniPathway"/>
</dbReference>
<evidence type="ECO:0000256" key="7">
    <source>
        <dbReference type="SAM" id="MobiDB-lite"/>
    </source>
</evidence>
<evidence type="ECO:0000256" key="1">
    <source>
        <dbReference type="ARBA" id="ARBA00000885"/>
    </source>
</evidence>
<evidence type="ECO:0000313" key="10">
    <source>
        <dbReference type="EMBL" id="TSK16061.1"/>
    </source>
</evidence>
<dbReference type="Proteomes" id="UP000319801">
    <property type="component" value="Unassembled WGS sequence"/>
</dbReference>
<dbReference type="GO" id="GO:0005737">
    <property type="term" value="C:cytoplasm"/>
    <property type="evidence" value="ECO:0007669"/>
    <property type="project" value="TreeGrafter"/>
</dbReference>
<feature type="region of interest" description="Disordered" evidence="7">
    <location>
        <begin position="138"/>
        <end position="170"/>
    </location>
</feature>
<feature type="region of interest" description="Disordered" evidence="7">
    <location>
        <begin position="743"/>
        <end position="774"/>
    </location>
</feature>
<dbReference type="InterPro" id="IPR035983">
    <property type="entry name" value="Hect_E3_ubiquitin_ligase"/>
</dbReference>
<feature type="region of interest" description="Disordered" evidence="7">
    <location>
        <begin position="299"/>
        <end position="326"/>
    </location>
</feature>
<dbReference type="Gene3D" id="3.90.1750.10">
    <property type="entry name" value="Hect, E3 ligase catalytic domains"/>
    <property type="match status" value="1"/>
</dbReference>
<dbReference type="OrthoDB" id="5987976at2759"/>
<dbReference type="FunFam" id="3.90.1750.10:FF:000004">
    <property type="entry name" value="E3 ubiquitin-protein ligase HECW2 isoform X1"/>
    <property type="match status" value="1"/>
</dbReference>
<dbReference type="CDD" id="cd00201">
    <property type="entry name" value="WW"/>
    <property type="match status" value="1"/>
</dbReference>
<dbReference type="AlphaFoldDB" id="A0A556TJP0"/>
<proteinExistence type="predicted"/>
<comment type="caution">
    <text evidence="10">The sequence shown here is derived from an EMBL/GenBank/DDBJ whole genome shotgun (WGS) entry which is preliminary data.</text>
</comment>
<dbReference type="InterPro" id="IPR036020">
    <property type="entry name" value="WW_dom_sf"/>
</dbReference>
<feature type="compositionally biased region" description="Polar residues" evidence="7">
    <location>
        <begin position="567"/>
        <end position="584"/>
    </location>
</feature>
<dbReference type="PROSITE" id="PS01159">
    <property type="entry name" value="WW_DOMAIN_1"/>
    <property type="match status" value="1"/>
</dbReference>